<dbReference type="PANTHER" id="PTHR36435">
    <property type="entry name" value="SLR1288 PROTEIN"/>
    <property type="match status" value="1"/>
</dbReference>
<evidence type="ECO:0000313" key="4">
    <source>
        <dbReference type="EMBL" id="RRK11281.1"/>
    </source>
</evidence>
<dbReference type="InterPro" id="IPR052710">
    <property type="entry name" value="CAAX_protease"/>
</dbReference>
<feature type="transmembrane region" description="Helical" evidence="2">
    <location>
        <begin position="162"/>
        <end position="183"/>
    </location>
</feature>
<keyword evidence="4" id="KW-0482">Metalloprotease</keyword>
<dbReference type="RefSeq" id="WP_125071521.1">
    <property type="nucleotide sequence ID" value="NZ_QWZQ01000007.1"/>
</dbReference>
<keyword evidence="2" id="KW-1133">Transmembrane helix</keyword>
<evidence type="ECO:0000259" key="3">
    <source>
        <dbReference type="Pfam" id="PF02517"/>
    </source>
</evidence>
<keyword evidence="5" id="KW-1185">Reference proteome</keyword>
<keyword evidence="2" id="KW-0812">Transmembrane</keyword>
<dbReference type="PANTHER" id="PTHR36435:SF1">
    <property type="entry name" value="CAAX AMINO TERMINAL PROTEASE FAMILY PROTEIN"/>
    <property type="match status" value="1"/>
</dbReference>
<proteinExistence type="inferred from homology"/>
<feature type="transmembrane region" description="Helical" evidence="2">
    <location>
        <begin position="221"/>
        <end position="243"/>
    </location>
</feature>
<evidence type="ECO:0000256" key="1">
    <source>
        <dbReference type="ARBA" id="ARBA00009067"/>
    </source>
</evidence>
<sequence length="257" mass="28303">MHNFKRGFGLALLLFIWVIALFFASATFVSFGWVPMRYSGIVQDAIVLIGVGIFNHYLAHVPVLFWNRRNGWGQLEQAVPALLIVGLLVSANLPKLLTVHFQPLILLYLGYVILIGLTEEYVFRGVLIPLLARSFPNNNVVTVLLSSLLFGGLHIINSTHLSLTYVLPQILFAMAIGTLFAGVYIRTHNLGLTILMHAATDLSVVVQLVEHPTSSANLNLSPSVSIAVSIFYGLLLVIAILVAKRQTRHVKIPTELS</sequence>
<keyword evidence="4" id="KW-0645">Protease</keyword>
<comment type="caution">
    <text evidence="4">The sequence shown here is derived from an EMBL/GenBank/DDBJ whole genome shotgun (WGS) entry which is preliminary data.</text>
</comment>
<evidence type="ECO:0000256" key="2">
    <source>
        <dbReference type="SAM" id="Phobius"/>
    </source>
</evidence>
<feature type="transmembrane region" description="Helical" evidence="2">
    <location>
        <begin position="12"/>
        <end position="33"/>
    </location>
</feature>
<dbReference type="AlphaFoldDB" id="A0A3R8L2R7"/>
<protein>
    <submittedName>
        <fullName evidence="4">CPBP family intramembrane metalloprotease</fullName>
    </submittedName>
</protein>
<feature type="transmembrane region" description="Helical" evidence="2">
    <location>
        <begin position="190"/>
        <end position="209"/>
    </location>
</feature>
<feature type="transmembrane region" description="Helical" evidence="2">
    <location>
        <begin position="103"/>
        <end position="123"/>
    </location>
</feature>
<feature type="transmembrane region" description="Helical" evidence="2">
    <location>
        <begin position="135"/>
        <end position="156"/>
    </location>
</feature>
<dbReference type="GO" id="GO:0006508">
    <property type="term" value="P:proteolysis"/>
    <property type="evidence" value="ECO:0007669"/>
    <property type="project" value="UniProtKB-KW"/>
</dbReference>
<dbReference type="GO" id="GO:0080120">
    <property type="term" value="P:CAAX-box protein maturation"/>
    <property type="evidence" value="ECO:0007669"/>
    <property type="project" value="UniProtKB-ARBA"/>
</dbReference>
<evidence type="ECO:0000313" key="5">
    <source>
        <dbReference type="Proteomes" id="UP000283633"/>
    </source>
</evidence>
<name>A0A3R8L2R7_9LACO</name>
<dbReference type="OrthoDB" id="2311705at2"/>
<organism evidence="4 5">
    <name type="scientific">Lactiplantibacillus garii</name>
    <dbReference type="NCBI Taxonomy" id="2306423"/>
    <lineage>
        <taxon>Bacteria</taxon>
        <taxon>Bacillati</taxon>
        <taxon>Bacillota</taxon>
        <taxon>Bacilli</taxon>
        <taxon>Lactobacillales</taxon>
        <taxon>Lactobacillaceae</taxon>
        <taxon>Lactiplantibacillus</taxon>
    </lineage>
</organism>
<accession>A0A3R8L2R7</accession>
<feature type="transmembrane region" description="Helical" evidence="2">
    <location>
        <begin position="78"/>
        <end position="97"/>
    </location>
</feature>
<feature type="domain" description="CAAX prenyl protease 2/Lysostaphin resistance protein A-like" evidence="3">
    <location>
        <begin position="104"/>
        <end position="202"/>
    </location>
</feature>
<dbReference type="GO" id="GO:0008237">
    <property type="term" value="F:metallopeptidase activity"/>
    <property type="evidence" value="ECO:0007669"/>
    <property type="project" value="UniProtKB-KW"/>
</dbReference>
<keyword evidence="4" id="KW-0378">Hydrolase</keyword>
<dbReference type="InterPro" id="IPR003675">
    <property type="entry name" value="Rce1/LyrA-like_dom"/>
</dbReference>
<dbReference type="EMBL" id="QWZQ01000007">
    <property type="protein sequence ID" value="RRK11281.1"/>
    <property type="molecule type" value="Genomic_DNA"/>
</dbReference>
<dbReference type="Proteomes" id="UP000283633">
    <property type="component" value="Unassembled WGS sequence"/>
</dbReference>
<reference evidence="4 5" key="1">
    <citation type="submission" date="2018-08" db="EMBL/GenBank/DDBJ databases">
        <title>Genome Lactobacillus garii FI11369.</title>
        <authorList>
            <person name="Diaz M."/>
            <person name="Narbad A."/>
        </authorList>
    </citation>
    <scope>NUCLEOTIDE SEQUENCE [LARGE SCALE GENOMIC DNA]</scope>
    <source>
        <strain evidence="4 5">FI11369</strain>
    </source>
</reference>
<gene>
    <name evidence="4" type="ORF">D1831_03380</name>
</gene>
<keyword evidence="2" id="KW-0472">Membrane</keyword>
<dbReference type="GO" id="GO:0004175">
    <property type="term" value="F:endopeptidase activity"/>
    <property type="evidence" value="ECO:0007669"/>
    <property type="project" value="UniProtKB-ARBA"/>
</dbReference>
<dbReference type="Pfam" id="PF02517">
    <property type="entry name" value="Rce1-like"/>
    <property type="match status" value="1"/>
</dbReference>
<feature type="transmembrane region" description="Helical" evidence="2">
    <location>
        <begin position="45"/>
        <end position="66"/>
    </location>
</feature>
<comment type="similarity">
    <text evidence="1">Belongs to the UPF0177 family.</text>
</comment>